<evidence type="ECO:0000259" key="13">
    <source>
        <dbReference type="SMART" id="SM00760"/>
    </source>
</evidence>
<comment type="subcellular location">
    <subcellularLocation>
        <location evidence="8">Cytoplasm</location>
    </subcellularLocation>
</comment>
<dbReference type="InterPro" id="IPR024633">
    <property type="entry name" value="DnaA_N_dom"/>
</dbReference>
<comment type="caution">
    <text evidence="14">The sequence shown here is derived from an EMBL/GenBank/DDBJ whole genome shotgun (WGS) entry which is preliminary data.</text>
</comment>
<dbReference type="Gene3D" id="3.40.50.300">
    <property type="entry name" value="P-loop containing nucleotide triphosphate hydrolases"/>
    <property type="match status" value="1"/>
</dbReference>
<dbReference type="GO" id="GO:0006270">
    <property type="term" value="P:DNA replication initiation"/>
    <property type="evidence" value="ECO:0007669"/>
    <property type="project" value="UniProtKB-UniRule"/>
</dbReference>
<dbReference type="SMART" id="SM00382">
    <property type="entry name" value="AAA"/>
    <property type="match status" value="1"/>
</dbReference>
<keyword evidence="4 8" id="KW-0547">Nucleotide-binding</keyword>
<organism evidence="14 15">
    <name type="scientific">Candidatus Gallimonas intestinavium</name>
    <dbReference type="NCBI Taxonomy" id="2838603"/>
    <lineage>
        <taxon>Bacteria</taxon>
        <taxon>Bacillati</taxon>
        <taxon>Bacillota</taxon>
        <taxon>Clostridia</taxon>
        <taxon>Candidatus Gallimonas</taxon>
    </lineage>
</organism>
<gene>
    <name evidence="8 14" type="primary">dnaA</name>
    <name evidence="14" type="ORF">H9964_02845</name>
</gene>
<dbReference type="Pfam" id="PF08299">
    <property type="entry name" value="Bac_DnaA_C"/>
    <property type="match status" value="1"/>
</dbReference>
<evidence type="ECO:0000313" key="15">
    <source>
        <dbReference type="Proteomes" id="UP000824102"/>
    </source>
</evidence>
<dbReference type="PANTHER" id="PTHR30050:SF2">
    <property type="entry name" value="CHROMOSOMAL REPLICATION INITIATOR PROTEIN DNAA"/>
    <property type="match status" value="1"/>
</dbReference>
<dbReference type="GO" id="GO:0005737">
    <property type="term" value="C:cytoplasm"/>
    <property type="evidence" value="ECO:0007669"/>
    <property type="project" value="UniProtKB-SubCell"/>
</dbReference>
<keyword evidence="2 8" id="KW-0963">Cytoplasm</keyword>
<dbReference type="InterPro" id="IPR013159">
    <property type="entry name" value="DnaA_C"/>
</dbReference>
<dbReference type="HAMAP" id="MF_00377">
    <property type="entry name" value="DnaA_bact"/>
    <property type="match status" value="1"/>
</dbReference>
<dbReference type="Proteomes" id="UP000824102">
    <property type="component" value="Unassembled WGS sequence"/>
</dbReference>
<comment type="similarity">
    <text evidence="1 8 11">Belongs to the DnaA family.</text>
</comment>
<proteinExistence type="inferred from homology"/>
<reference evidence="14" key="1">
    <citation type="journal article" date="2021" name="PeerJ">
        <title>Extensive microbial diversity within the chicken gut microbiome revealed by metagenomics and culture.</title>
        <authorList>
            <person name="Gilroy R."/>
            <person name="Ravi A."/>
            <person name="Getino M."/>
            <person name="Pursley I."/>
            <person name="Horton D.L."/>
            <person name="Alikhan N.F."/>
            <person name="Baker D."/>
            <person name="Gharbi K."/>
            <person name="Hall N."/>
            <person name="Watson M."/>
            <person name="Adriaenssens E.M."/>
            <person name="Foster-Nyarko E."/>
            <person name="Jarju S."/>
            <person name="Secka A."/>
            <person name="Antonio M."/>
            <person name="Oren A."/>
            <person name="Chaudhuri R.R."/>
            <person name="La Ragione R."/>
            <person name="Hildebrand F."/>
            <person name="Pallen M.J."/>
        </authorList>
    </citation>
    <scope>NUCLEOTIDE SEQUENCE</scope>
    <source>
        <strain evidence="14">ChiW7-2402</strain>
    </source>
</reference>
<evidence type="ECO:0000256" key="8">
    <source>
        <dbReference type="HAMAP-Rule" id="MF_00377"/>
    </source>
</evidence>
<dbReference type="GO" id="GO:0006275">
    <property type="term" value="P:regulation of DNA replication"/>
    <property type="evidence" value="ECO:0007669"/>
    <property type="project" value="UniProtKB-UniRule"/>
</dbReference>
<dbReference type="GO" id="GO:0003688">
    <property type="term" value="F:DNA replication origin binding"/>
    <property type="evidence" value="ECO:0007669"/>
    <property type="project" value="UniProtKB-UniRule"/>
</dbReference>
<dbReference type="InterPro" id="IPR001957">
    <property type="entry name" value="Chromosome_initiator_DnaA"/>
</dbReference>
<dbReference type="AlphaFoldDB" id="A0A9D2JZ00"/>
<feature type="domain" description="Chromosomal replication initiator DnaA C-terminal" evidence="13">
    <location>
        <begin position="356"/>
        <end position="425"/>
    </location>
</feature>
<dbReference type="GO" id="GO:0005886">
    <property type="term" value="C:plasma membrane"/>
    <property type="evidence" value="ECO:0007669"/>
    <property type="project" value="TreeGrafter"/>
</dbReference>
<dbReference type="Pfam" id="PF11638">
    <property type="entry name" value="DnaA_N"/>
    <property type="match status" value="1"/>
</dbReference>
<dbReference type="SUPFAM" id="SSF48295">
    <property type="entry name" value="TrpR-like"/>
    <property type="match status" value="1"/>
</dbReference>
<evidence type="ECO:0000256" key="11">
    <source>
        <dbReference type="RuleBase" id="RU004227"/>
    </source>
</evidence>
<dbReference type="InterPro" id="IPR038454">
    <property type="entry name" value="DnaA_N_sf"/>
</dbReference>
<feature type="region of interest" description="Domain I, interacts with DnaA modulators" evidence="8">
    <location>
        <begin position="1"/>
        <end position="100"/>
    </location>
</feature>
<evidence type="ECO:0000256" key="3">
    <source>
        <dbReference type="ARBA" id="ARBA00022705"/>
    </source>
</evidence>
<dbReference type="InterPro" id="IPR018312">
    <property type="entry name" value="Chromosome_initiator_DnaA_CS"/>
</dbReference>
<dbReference type="PANTHER" id="PTHR30050">
    <property type="entry name" value="CHROMOSOMAL REPLICATION INITIATOR PROTEIN DNAA"/>
    <property type="match status" value="1"/>
</dbReference>
<name>A0A9D2JZ00_9FIRM</name>
<feature type="domain" description="AAA+ ATPase" evidence="12">
    <location>
        <begin position="137"/>
        <end position="271"/>
    </location>
</feature>
<evidence type="ECO:0000256" key="6">
    <source>
        <dbReference type="ARBA" id="ARBA00023121"/>
    </source>
</evidence>
<evidence type="ECO:0000256" key="10">
    <source>
        <dbReference type="RuleBase" id="RU000577"/>
    </source>
</evidence>
<dbReference type="CDD" id="cd06571">
    <property type="entry name" value="Bac_DnaA_C"/>
    <property type="match status" value="1"/>
</dbReference>
<dbReference type="NCBIfam" id="TIGR00362">
    <property type="entry name" value="DnaA"/>
    <property type="match status" value="1"/>
</dbReference>
<dbReference type="InterPro" id="IPR010921">
    <property type="entry name" value="Trp_repressor/repl_initiator"/>
</dbReference>
<comment type="function">
    <text evidence="8 10">Plays an essential role in the initiation and regulation of chromosomal replication. ATP-DnaA binds to the origin of replication (oriC) to initiate formation of the DNA replication initiation complex once per cell cycle. Binds the DnaA box (a 9 base pair repeat at the origin) and separates the double-stranded (ds)DNA. Forms a right-handed helical filament on oriC DNA; dsDNA binds to the exterior of the filament while single-stranded (ss)DNA is stabiized in the filament's interior. The ATP-DnaA-oriC complex binds and stabilizes one strand of the AT-rich DNA unwinding element (DUE), permitting loading of DNA polymerase. After initiation quickly degrades to an ADP-DnaA complex that is not apt for DNA replication. Binds acidic phospholipids.</text>
</comment>
<dbReference type="FunFam" id="3.40.50.300:FF:000668">
    <property type="entry name" value="Chromosomal replication initiator protein DnaA"/>
    <property type="match status" value="1"/>
</dbReference>
<feature type="region of interest" description="Domain IV, binds dsDNA" evidence="8">
    <location>
        <begin position="327"/>
        <end position="449"/>
    </location>
</feature>
<dbReference type="GO" id="GO:0008289">
    <property type="term" value="F:lipid binding"/>
    <property type="evidence" value="ECO:0007669"/>
    <property type="project" value="UniProtKB-KW"/>
</dbReference>
<dbReference type="EMBL" id="DXBB01000048">
    <property type="protein sequence ID" value="HIZ72501.1"/>
    <property type="molecule type" value="Genomic_DNA"/>
</dbReference>
<comment type="caution">
    <text evidence="8">Lacks conserved residue(s) required for the propagation of feature annotation.</text>
</comment>
<dbReference type="GO" id="GO:0005524">
    <property type="term" value="F:ATP binding"/>
    <property type="evidence" value="ECO:0007669"/>
    <property type="project" value="UniProtKB-UniRule"/>
</dbReference>
<evidence type="ECO:0000256" key="5">
    <source>
        <dbReference type="ARBA" id="ARBA00022840"/>
    </source>
</evidence>
<keyword evidence="7 8" id="KW-0238">DNA-binding</keyword>
<feature type="binding site" evidence="8">
    <location>
        <position position="152"/>
    </location>
    <ligand>
        <name>ATP</name>
        <dbReference type="ChEBI" id="CHEBI:30616"/>
    </ligand>
</feature>
<keyword evidence="3 8" id="KW-0235">DNA replication</keyword>
<evidence type="ECO:0000256" key="4">
    <source>
        <dbReference type="ARBA" id="ARBA00022741"/>
    </source>
</evidence>
<dbReference type="PROSITE" id="PS01008">
    <property type="entry name" value="DNAA"/>
    <property type="match status" value="1"/>
</dbReference>
<comment type="subunit">
    <text evidence="8">Oligomerizes as a right-handed, spiral filament on DNA at oriC.</text>
</comment>
<keyword evidence="6 8" id="KW-0446">Lipid-binding</keyword>
<evidence type="ECO:0000256" key="7">
    <source>
        <dbReference type="ARBA" id="ARBA00023125"/>
    </source>
</evidence>
<evidence type="ECO:0000313" key="14">
    <source>
        <dbReference type="EMBL" id="HIZ72501.1"/>
    </source>
</evidence>
<evidence type="ECO:0000256" key="2">
    <source>
        <dbReference type="ARBA" id="ARBA00022490"/>
    </source>
</evidence>
<keyword evidence="5 8" id="KW-0067">ATP-binding</keyword>
<dbReference type="InterPro" id="IPR003593">
    <property type="entry name" value="AAA+_ATPase"/>
</dbReference>
<accession>A0A9D2JZ00</accession>
<comment type="domain">
    <text evidence="8">Domain I is involved in oligomerization and binding regulators, domain II is flexibile and of varying length in different bacteria, domain III forms the AAA+ region, while domain IV binds dsDNA.</text>
</comment>
<dbReference type="SUPFAM" id="SSF52540">
    <property type="entry name" value="P-loop containing nucleoside triphosphate hydrolases"/>
    <property type="match status" value="1"/>
</dbReference>
<reference evidence="14" key="2">
    <citation type="submission" date="2021-04" db="EMBL/GenBank/DDBJ databases">
        <authorList>
            <person name="Gilroy R."/>
        </authorList>
    </citation>
    <scope>NUCLEOTIDE SEQUENCE</scope>
    <source>
        <strain evidence="14">ChiW7-2402</strain>
    </source>
</reference>
<dbReference type="Gene3D" id="1.10.1750.10">
    <property type="match status" value="1"/>
</dbReference>
<dbReference type="Pfam" id="PF00308">
    <property type="entry name" value="Bac_DnaA"/>
    <property type="match status" value="1"/>
</dbReference>
<dbReference type="PRINTS" id="PR00051">
    <property type="entry name" value="DNAA"/>
</dbReference>
<feature type="binding site" evidence="8">
    <location>
        <position position="151"/>
    </location>
    <ligand>
        <name>ATP</name>
        <dbReference type="ChEBI" id="CHEBI:30616"/>
    </ligand>
</feature>
<protein>
    <recommendedName>
        <fullName evidence="8 9">Chromosomal replication initiator protein DnaA</fullName>
    </recommendedName>
</protein>
<dbReference type="InterPro" id="IPR020591">
    <property type="entry name" value="Chromosome_initiator_DnaA-like"/>
</dbReference>
<feature type="binding site" evidence="8">
    <location>
        <position position="148"/>
    </location>
    <ligand>
        <name>ATP</name>
        <dbReference type="ChEBI" id="CHEBI:30616"/>
    </ligand>
</feature>
<evidence type="ECO:0000259" key="12">
    <source>
        <dbReference type="SMART" id="SM00382"/>
    </source>
</evidence>
<evidence type="ECO:0000256" key="1">
    <source>
        <dbReference type="ARBA" id="ARBA00006583"/>
    </source>
</evidence>
<dbReference type="Gene3D" id="3.30.300.180">
    <property type="match status" value="1"/>
</dbReference>
<sequence length="449" mass="50521">MAEITQLEVIWNQIEERARQLFTPISFSAFIEPLVPQDIVNRKVVLKAETDLVASVITTSHADKLREAIQKSETGLTDFIIVVDGSETYTLTEMPDALEETTVTLDKRFTFDSFVVGPSNKFVYAAAKSVAEAPGENFNPLYIYGGTGLGKTHLMQAIANEIAEKKPSLHVIYTTSEKFLNEYVDSMYSKRGPGRDSETRFRNRYRNVDVLIIDDIQFWANKHGVQEAFFHTFNELFSQHKQIVISSDCPAKELTTLEERLRTRFEGGLIADIQPPDLEMKIAILKRKALEKKYIIPDDVLAFLVRNTDNNVRTLEGRLNTVIFASKLHEEPISLTLAAQALQESVGDQSTQEEVTPEVILRAASHYFSLKEGDITGKSKRQDLVRARQICIYLMCDMLSVPLISIGKVMGGRDHSTVIYARDKIAELIRLNDSVAKAVSDIKSAVLKQ</sequence>
<dbReference type="InterPro" id="IPR027417">
    <property type="entry name" value="P-loop_NTPase"/>
</dbReference>
<dbReference type="CDD" id="cd00009">
    <property type="entry name" value="AAA"/>
    <property type="match status" value="1"/>
</dbReference>
<dbReference type="InterPro" id="IPR013317">
    <property type="entry name" value="DnaA_dom"/>
</dbReference>
<dbReference type="SMART" id="SM00760">
    <property type="entry name" value="Bac_DnaA_C"/>
    <property type="match status" value="1"/>
</dbReference>
<feature type="binding site" evidence="8">
    <location>
        <position position="150"/>
    </location>
    <ligand>
        <name>ATP</name>
        <dbReference type="ChEBI" id="CHEBI:30616"/>
    </ligand>
</feature>
<evidence type="ECO:0000256" key="9">
    <source>
        <dbReference type="NCBIfam" id="TIGR00362"/>
    </source>
</evidence>
<dbReference type="Gene3D" id="1.10.8.60">
    <property type="match status" value="1"/>
</dbReference>